<dbReference type="SUPFAM" id="SSF54786">
    <property type="entry name" value="YcfA/nrd intein domain"/>
    <property type="match status" value="1"/>
</dbReference>
<evidence type="ECO:0000256" key="4">
    <source>
        <dbReference type="ARBA" id="ARBA00022759"/>
    </source>
</evidence>
<keyword evidence="6" id="KW-0694">RNA-binding</keyword>
<dbReference type="InterPro" id="IPR038570">
    <property type="entry name" value="HicA_sf"/>
</dbReference>
<comment type="caution">
    <text evidence="8">The sequence shown here is derived from an EMBL/GenBank/DDBJ whole genome shotgun (WGS) entry which is preliminary data.</text>
</comment>
<organism evidence="8 9">
    <name type="scientific">Planktothrix serta PCC 8927</name>
    <dbReference type="NCBI Taxonomy" id="671068"/>
    <lineage>
        <taxon>Bacteria</taxon>
        <taxon>Bacillati</taxon>
        <taxon>Cyanobacteriota</taxon>
        <taxon>Cyanophyceae</taxon>
        <taxon>Oscillatoriophycideae</taxon>
        <taxon>Oscillatoriales</taxon>
        <taxon>Microcoleaceae</taxon>
        <taxon>Planktothrix</taxon>
    </lineage>
</organism>
<evidence type="ECO:0000313" key="8">
    <source>
        <dbReference type="EMBL" id="VXD17206.1"/>
    </source>
</evidence>
<gene>
    <name evidence="8" type="ORF">PL8927_570003</name>
</gene>
<evidence type="ECO:0000256" key="1">
    <source>
        <dbReference type="ARBA" id="ARBA00006620"/>
    </source>
</evidence>
<dbReference type="PANTHER" id="PTHR34873:SF3">
    <property type="entry name" value="ADDICTION MODULE TOXIN, HICA FAMILY"/>
    <property type="match status" value="1"/>
</dbReference>
<comment type="similarity">
    <text evidence="1">Belongs to the HicA mRNA interferase family.</text>
</comment>
<evidence type="ECO:0000256" key="7">
    <source>
        <dbReference type="ARBA" id="ARBA00023016"/>
    </source>
</evidence>
<dbReference type="Proteomes" id="UP000184550">
    <property type="component" value="Unassembled WGS sequence"/>
</dbReference>
<evidence type="ECO:0000256" key="2">
    <source>
        <dbReference type="ARBA" id="ARBA00022649"/>
    </source>
</evidence>
<keyword evidence="3" id="KW-0540">Nuclease</keyword>
<evidence type="ECO:0000313" key="9">
    <source>
        <dbReference type="Proteomes" id="UP000184550"/>
    </source>
</evidence>
<evidence type="ECO:0000256" key="6">
    <source>
        <dbReference type="ARBA" id="ARBA00022884"/>
    </source>
</evidence>
<keyword evidence="7" id="KW-0346">Stress response</keyword>
<dbReference type="GO" id="GO:0003729">
    <property type="term" value="F:mRNA binding"/>
    <property type="evidence" value="ECO:0007669"/>
    <property type="project" value="InterPro"/>
</dbReference>
<accession>A0A7Z9BNZ2</accession>
<evidence type="ECO:0008006" key="10">
    <source>
        <dbReference type="Google" id="ProtNLM"/>
    </source>
</evidence>
<evidence type="ECO:0000256" key="5">
    <source>
        <dbReference type="ARBA" id="ARBA00022801"/>
    </source>
</evidence>
<dbReference type="Gene3D" id="3.30.920.30">
    <property type="entry name" value="Hypothetical protein"/>
    <property type="match status" value="1"/>
</dbReference>
<dbReference type="RefSeq" id="WP_083620970.1">
    <property type="nucleotide sequence ID" value="NZ_LR734866.1"/>
</dbReference>
<reference evidence="8" key="1">
    <citation type="submission" date="2019-10" db="EMBL/GenBank/DDBJ databases">
        <authorList>
            <consortium name="Genoscope - CEA"/>
            <person name="William W."/>
        </authorList>
    </citation>
    <scope>NUCLEOTIDE SEQUENCE [LARGE SCALE GENOMIC DNA]</scope>
    <source>
        <strain evidence="8">BBR_PRJEB10992</strain>
    </source>
</reference>
<protein>
    <recommendedName>
        <fullName evidence="10">YcfA family protein</fullName>
    </recommendedName>
</protein>
<keyword evidence="2" id="KW-1277">Toxin-antitoxin system</keyword>
<dbReference type="EMBL" id="CZCU02000132">
    <property type="protein sequence ID" value="VXD17206.1"/>
    <property type="molecule type" value="Genomic_DNA"/>
</dbReference>
<dbReference type="AlphaFoldDB" id="A0A7Z9BNZ2"/>
<dbReference type="Pfam" id="PF07927">
    <property type="entry name" value="HicA_toxin"/>
    <property type="match status" value="1"/>
</dbReference>
<proteinExistence type="inferred from homology"/>
<sequence length="64" mass="7434">MKVRDVIKRLENEGWYLSRTRGSHRQFKHPDKIGTVTVSGKLSIDVPIGTLKSIWRQAQIEEDQ</sequence>
<dbReference type="GO" id="GO:0004519">
    <property type="term" value="F:endonuclease activity"/>
    <property type="evidence" value="ECO:0007669"/>
    <property type="project" value="UniProtKB-KW"/>
</dbReference>
<name>A0A7Z9BNZ2_9CYAN</name>
<dbReference type="PANTHER" id="PTHR34873">
    <property type="entry name" value="SSR1766 PROTEIN"/>
    <property type="match status" value="1"/>
</dbReference>
<keyword evidence="4" id="KW-0255">Endonuclease</keyword>
<dbReference type="OrthoDB" id="9811409at2"/>
<evidence type="ECO:0000256" key="3">
    <source>
        <dbReference type="ARBA" id="ARBA00022722"/>
    </source>
</evidence>
<dbReference type="GO" id="GO:0016787">
    <property type="term" value="F:hydrolase activity"/>
    <property type="evidence" value="ECO:0007669"/>
    <property type="project" value="UniProtKB-KW"/>
</dbReference>
<keyword evidence="9" id="KW-1185">Reference proteome</keyword>
<dbReference type="InterPro" id="IPR012933">
    <property type="entry name" value="HicA_mRNA_interferase"/>
</dbReference>
<keyword evidence="5" id="KW-0378">Hydrolase</keyword>